<comment type="caution">
    <text evidence="1">The sequence shown here is derived from an EMBL/GenBank/DDBJ whole genome shotgun (WGS) entry which is preliminary data.</text>
</comment>
<evidence type="ECO:0000313" key="1">
    <source>
        <dbReference type="EMBL" id="RNA09901.1"/>
    </source>
</evidence>
<accession>A0A3M7QFS7</accession>
<organism evidence="1 2">
    <name type="scientific">Brachionus plicatilis</name>
    <name type="common">Marine rotifer</name>
    <name type="synonym">Brachionus muelleri</name>
    <dbReference type="NCBI Taxonomy" id="10195"/>
    <lineage>
        <taxon>Eukaryota</taxon>
        <taxon>Metazoa</taxon>
        <taxon>Spiralia</taxon>
        <taxon>Gnathifera</taxon>
        <taxon>Rotifera</taxon>
        <taxon>Eurotatoria</taxon>
        <taxon>Monogononta</taxon>
        <taxon>Pseudotrocha</taxon>
        <taxon>Ploima</taxon>
        <taxon>Brachionidae</taxon>
        <taxon>Brachionus</taxon>
    </lineage>
</organism>
<dbReference type="EMBL" id="REGN01006344">
    <property type="protein sequence ID" value="RNA09901.1"/>
    <property type="molecule type" value="Genomic_DNA"/>
</dbReference>
<name>A0A3M7QFS7_BRAPC</name>
<gene>
    <name evidence="1" type="ORF">BpHYR1_048228</name>
</gene>
<proteinExistence type="predicted"/>
<evidence type="ECO:0000313" key="2">
    <source>
        <dbReference type="Proteomes" id="UP000276133"/>
    </source>
</evidence>
<dbReference type="AlphaFoldDB" id="A0A3M7QFS7"/>
<reference evidence="1 2" key="1">
    <citation type="journal article" date="2018" name="Sci. Rep.">
        <title>Genomic signatures of local adaptation to the degree of environmental predictability in rotifers.</title>
        <authorList>
            <person name="Franch-Gras L."/>
            <person name="Hahn C."/>
            <person name="Garcia-Roger E.M."/>
            <person name="Carmona M.J."/>
            <person name="Serra M."/>
            <person name="Gomez A."/>
        </authorList>
    </citation>
    <scope>NUCLEOTIDE SEQUENCE [LARGE SCALE GENOMIC DNA]</scope>
    <source>
        <strain evidence="1">HYR1</strain>
    </source>
</reference>
<sequence length="68" mass="8207">MLSYFFTIYIKTIHRKFICKGLDKKIKTRRLLMTLKFSNNKLEIKNIIFNKSFGNEYNVFLLLKLKSV</sequence>
<keyword evidence="2" id="KW-1185">Reference proteome</keyword>
<dbReference type="Proteomes" id="UP000276133">
    <property type="component" value="Unassembled WGS sequence"/>
</dbReference>
<protein>
    <submittedName>
        <fullName evidence="1">Uncharacterized protein</fullName>
    </submittedName>
</protein>